<sequence>MKTREHFIRKEPKSLEEAVGTARAYAAAADVTGNSPSSNFDAMAISVFQPRPAQNVPDSHGRPLIVYITNDSGRLLSVVVTTPP</sequence>
<evidence type="ECO:0000313" key="2">
    <source>
        <dbReference type="Proteomes" id="UP000699462"/>
    </source>
</evidence>
<comment type="caution">
    <text evidence="1">The sequence shown here is derived from an EMBL/GenBank/DDBJ whole genome shotgun (WGS) entry which is preliminary data.</text>
</comment>
<protein>
    <submittedName>
        <fullName evidence="1">Uncharacterized protein</fullName>
    </submittedName>
</protein>
<name>A0A8T0DGY8_9TREM</name>
<evidence type="ECO:0000313" key="1">
    <source>
        <dbReference type="EMBL" id="KAF8566228.1"/>
    </source>
</evidence>
<dbReference type="AlphaFoldDB" id="A0A8T0DGY8"/>
<gene>
    <name evidence="1" type="ORF">P879_04216</name>
</gene>
<accession>A0A8T0DGY8</accession>
<proteinExistence type="predicted"/>
<dbReference type="EMBL" id="JTDF01005440">
    <property type="protein sequence ID" value="KAF8566228.1"/>
    <property type="molecule type" value="Genomic_DNA"/>
</dbReference>
<reference evidence="1 2" key="1">
    <citation type="submission" date="2019-07" db="EMBL/GenBank/DDBJ databases">
        <title>Annotation for the trematode Paragonimus westermani.</title>
        <authorList>
            <person name="Choi Y.-J."/>
        </authorList>
    </citation>
    <scope>NUCLEOTIDE SEQUENCE [LARGE SCALE GENOMIC DNA]</scope>
    <source>
        <strain evidence="1">180907_Pwestermani</strain>
    </source>
</reference>
<dbReference type="Proteomes" id="UP000699462">
    <property type="component" value="Unassembled WGS sequence"/>
</dbReference>
<keyword evidence="2" id="KW-1185">Reference proteome</keyword>
<organism evidence="1 2">
    <name type="scientific">Paragonimus westermani</name>
    <dbReference type="NCBI Taxonomy" id="34504"/>
    <lineage>
        <taxon>Eukaryota</taxon>
        <taxon>Metazoa</taxon>
        <taxon>Spiralia</taxon>
        <taxon>Lophotrochozoa</taxon>
        <taxon>Platyhelminthes</taxon>
        <taxon>Trematoda</taxon>
        <taxon>Digenea</taxon>
        <taxon>Plagiorchiida</taxon>
        <taxon>Troglotremata</taxon>
        <taxon>Troglotrematidae</taxon>
        <taxon>Paragonimus</taxon>
    </lineage>
</organism>